<keyword evidence="2" id="KW-1185">Reference proteome</keyword>
<dbReference type="RefSeq" id="WP_194032120.1">
    <property type="nucleotide sequence ID" value="NZ_JADEWZ010000074.1"/>
</dbReference>
<dbReference type="AlphaFoldDB" id="A0A8J7E1R2"/>
<organism evidence="1 2">
    <name type="scientific">Lusitaniella coriacea LEGE 07157</name>
    <dbReference type="NCBI Taxonomy" id="945747"/>
    <lineage>
        <taxon>Bacteria</taxon>
        <taxon>Bacillati</taxon>
        <taxon>Cyanobacteriota</taxon>
        <taxon>Cyanophyceae</taxon>
        <taxon>Spirulinales</taxon>
        <taxon>Lusitaniellaceae</taxon>
        <taxon>Lusitaniella</taxon>
    </lineage>
</organism>
<name>A0A8J7E1R2_9CYAN</name>
<dbReference type="Proteomes" id="UP000654482">
    <property type="component" value="Unassembled WGS sequence"/>
</dbReference>
<comment type="caution">
    <text evidence="1">The sequence shown here is derived from an EMBL/GenBank/DDBJ whole genome shotgun (WGS) entry which is preliminary data.</text>
</comment>
<dbReference type="EMBL" id="JADEWZ010000074">
    <property type="protein sequence ID" value="MBE9119026.1"/>
    <property type="molecule type" value="Genomic_DNA"/>
</dbReference>
<gene>
    <name evidence="1" type="ORF">IQ249_24355</name>
</gene>
<evidence type="ECO:0000313" key="1">
    <source>
        <dbReference type="EMBL" id="MBE9119026.1"/>
    </source>
</evidence>
<reference evidence="1" key="1">
    <citation type="submission" date="2020-10" db="EMBL/GenBank/DDBJ databases">
        <authorList>
            <person name="Castelo-Branco R."/>
            <person name="Eusebio N."/>
            <person name="Adriana R."/>
            <person name="Vieira A."/>
            <person name="Brugerolle De Fraissinette N."/>
            <person name="Rezende De Castro R."/>
            <person name="Schneider M.P."/>
            <person name="Vasconcelos V."/>
            <person name="Leao P.N."/>
        </authorList>
    </citation>
    <scope>NUCLEOTIDE SEQUENCE</scope>
    <source>
        <strain evidence="1">LEGE 07157</strain>
    </source>
</reference>
<accession>A0A8J7E1R2</accession>
<proteinExistence type="predicted"/>
<sequence>MVQAPLKRSTPELATLAIDVIRQAGCEYGDIRLCDYRSQKLMARDRFCLFFVFQIKKHISSNDRK</sequence>
<protein>
    <submittedName>
        <fullName evidence="1">Uncharacterized protein</fullName>
    </submittedName>
</protein>
<evidence type="ECO:0000313" key="2">
    <source>
        <dbReference type="Proteomes" id="UP000654482"/>
    </source>
</evidence>